<organism evidence="10 11">
    <name type="scientific">Paraburkholderia rhizosphaerae</name>
    <dbReference type="NCBI Taxonomy" id="480658"/>
    <lineage>
        <taxon>Bacteria</taxon>
        <taxon>Pseudomonadati</taxon>
        <taxon>Pseudomonadota</taxon>
        <taxon>Betaproteobacteria</taxon>
        <taxon>Burkholderiales</taxon>
        <taxon>Burkholderiaceae</taxon>
        <taxon>Paraburkholderia</taxon>
    </lineage>
</organism>
<feature type="transmembrane region" description="Helical" evidence="9">
    <location>
        <begin position="65"/>
        <end position="86"/>
    </location>
</feature>
<proteinExistence type="predicted"/>
<name>A0A4R8M315_9BURK</name>
<keyword evidence="11" id="KW-1185">Reference proteome</keyword>
<dbReference type="PANTHER" id="PTHR32196">
    <property type="entry name" value="ABC TRANSPORTER PERMEASE PROTEIN YPHD-RELATED-RELATED"/>
    <property type="match status" value="1"/>
</dbReference>
<feature type="transmembrane region" description="Helical" evidence="9">
    <location>
        <begin position="290"/>
        <end position="308"/>
    </location>
</feature>
<keyword evidence="6 9" id="KW-1133">Transmembrane helix</keyword>
<feature type="region of interest" description="Disordered" evidence="8">
    <location>
        <begin position="1"/>
        <end position="28"/>
    </location>
</feature>
<dbReference type="Proteomes" id="UP000295509">
    <property type="component" value="Unassembled WGS sequence"/>
</dbReference>
<feature type="transmembrane region" description="Helical" evidence="9">
    <location>
        <begin position="265"/>
        <end position="283"/>
    </location>
</feature>
<evidence type="ECO:0000256" key="4">
    <source>
        <dbReference type="ARBA" id="ARBA00022519"/>
    </source>
</evidence>
<evidence type="ECO:0000256" key="7">
    <source>
        <dbReference type="ARBA" id="ARBA00023136"/>
    </source>
</evidence>
<feature type="transmembrane region" description="Helical" evidence="9">
    <location>
        <begin position="185"/>
        <end position="207"/>
    </location>
</feature>
<dbReference type="PANTHER" id="PTHR32196:SF21">
    <property type="entry name" value="ABC TRANSPORTER PERMEASE PROTEIN YPHD-RELATED"/>
    <property type="match status" value="1"/>
</dbReference>
<dbReference type="GO" id="GO:0005886">
    <property type="term" value="C:plasma membrane"/>
    <property type="evidence" value="ECO:0007669"/>
    <property type="project" value="UniProtKB-SubCell"/>
</dbReference>
<feature type="transmembrane region" description="Helical" evidence="9">
    <location>
        <begin position="31"/>
        <end position="53"/>
    </location>
</feature>
<keyword evidence="3" id="KW-1003">Cell membrane</keyword>
<feature type="transmembrane region" description="Helical" evidence="9">
    <location>
        <begin position="236"/>
        <end position="259"/>
    </location>
</feature>
<keyword evidence="5 9" id="KW-0812">Transmembrane</keyword>
<dbReference type="EMBL" id="SORE01000002">
    <property type="protein sequence ID" value="TDY54113.1"/>
    <property type="molecule type" value="Genomic_DNA"/>
</dbReference>
<comment type="subcellular location">
    <subcellularLocation>
        <location evidence="1">Cell membrane</location>
        <topology evidence="1">Multi-pass membrane protein</topology>
    </subcellularLocation>
</comment>
<evidence type="ECO:0000256" key="6">
    <source>
        <dbReference type="ARBA" id="ARBA00022989"/>
    </source>
</evidence>
<evidence type="ECO:0000313" key="10">
    <source>
        <dbReference type="EMBL" id="TDY54113.1"/>
    </source>
</evidence>
<dbReference type="AlphaFoldDB" id="A0A4R8M315"/>
<evidence type="ECO:0000313" key="11">
    <source>
        <dbReference type="Proteomes" id="UP000295509"/>
    </source>
</evidence>
<keyword evidence="7 9" id="KW-0472">Membrane</keyword>
<feature type="transmembrane region" description="Helical" evidence="9">
    <location>
        <begin position="117"/>
        <end position="139"/>
    </location>
</feature>
<evidence type="ECO:0000256" key="8">
    <source>
        <dbReference type="SAM" id="MobiDB-lite"/>
    </source>
</evidence>
<dbReference type="OrthoDB" id="9799990at2"/>
<accession>A0A4R8M315</accession>
<feature type="compositionally biased region" description="Polar residues" evidence="8">
    <location>
        <begin position="1"/>
        <end position="20"/>
    </location>
</feature>
<comment type="caution">
    <text evidence="10">The sequence shown here is derived from an EMBL/GenBank/DDBJ whole genome shotgun (WGS) entry which is preliminary data.</text>
</comment>
<sequence length="350" mass="36248">MNSTSRNGVDSSGATQQTSPRRPPPSAGKRAADLFANYGLIFVFALVLIVFSALRPDTFLSSGNIGNLLTSQSVTALLAFAVMLPLATGRFDLSVGYHVGMAQVLVIGFQVNNGLSWPVAAALVVAIGAVVGLINGILVTRFKIDSFIATMGMGSLLYGVSNWYTGGQQIAGFNLPDSFSNLSQVLGNVPLPAVYVAVVAIVLWIVLERLPVGRSLYVIGSNARAAELSGLRTGRYISGAFAASGLLCGIAGVLLGSILRSGTPSVGAEYLLPAFAGSLLGATSIRPGRVNVGGTLLAILIVAFSFSGVQQLGAPFYVEYFFNGGILIVAVALSVYAAIRRRKAAVKAAS</sequence>
<gene>
    <name evidence="10" type="ORF">BX592_102260</name>
</gene>
<evidence type="ECO:0000256" key="9">
    <source>
        <dbReference type="SAM" id="Phobius"/>
    </source>
</evidence>
<reference evidence="10 11" key="1">
    <citation type="submission" date="2019-03" db="EMBL/GenBank/DDBJ databases">
        <title>Genomic Encyclopedia of Type Strains, Phase III (KMG-III): the genomes of soil and plant-associated and newly described type strains.</title>
        <authorList>
            <person name="Whitman W."/>
        </authorList>
    </citation>
    <scope>NUCLEOTIDE SEQUENCE [LARGE SCALE GENOMIC DNA]</scope>
    <source>
        <strain evidence="10 11">LMG 29544</strain>
    </source>
</reference>
<evidence type="ECO:0000256" key="2">
    <source>
        <dbReference type="ARBA" id="ARBA00022448"/>
    </source>
</evidence>
<feature type="transmembrane region" description="Helical" evidence="9">
    <location>
        <begin position="146"/>
        <end position="165"/>
    </location>
</feature>
<dbReference type="CDD" id="cd06579">
    <property type="entry name" value="TM_PBP1_transp_AraH_like"/>
    <property type="match status" value="1"/>
</dbReference>
<evidence type="ECO:0000256" key="1">
    <source>
        <dbReference type="ARBA" id="ARBA00004651"/>
    </source>
</evidence>
<dbReference type="Pfam" id="PF02653">
    <property type="entry name" value="BPD_transp_2"/>
    <property type="match status" value="1"/>
</dbReference>
<keyword evidence="4" id="KW-0997">Cell inner membrane</keyword>
<evidence type="ECO:0000256" key="5">
    <source>
        <dbReference type="ARBA" id="ARBA00022692"/>
    </source>
</evidence>
<dbReference type="GO" id="GO:0022857">
    <property type="term" value="F:transmembrane transporter activity"/>
    <property type="evidence" value="ECO:0007669"/>
    <property type="project" value="InterPro"/>
</dbReference>
<feature type="transmembrane region" description="Helical" evidence="9">
    <location>
        <begin position="320"/>
        <end position="339"/>
    </location>
</feature>
<dbReference type="InterPro" id="IPR001851">
    <property type="entry name" value="ABC_transp_permease"/>
</dbReference>
<protein>
    <submittedName>
        <fullName evidence="10">Monosaccharide ABC transporter membrane protein (CUT2 family)</fullName>
    </submittedName>
</protein>
<dbReference type="RefSeq" id="WP_134190249.1">
    <property type="nucleotide sequence ID" value="NZ_JBHLUW010000035.1"/>
</dbReference>
<keyword evidence="2" id="KW-0813">Transport</keyword>
<evidence type="ECO:0000256" key="3">
    <source>
        <dbReference type="ARBA" id="ARBA00022475"/>
    </source>
</evidence>